<comment type="similarity">
    <text evidence="4">Belongs to the dynein heavy chain family.</text>
</comment>
<dbReference type="STRING" id="905079.L1JGJ0"/>
<dbReference type="GO" id="GO:0030286">
    <property type="term" value="C:dynein complex"/>
    <property type="evidence" value="ECO:0007669"/>
    <property type="project" value="UniProtKB-KW"/>
</dbReference>
<dbReference type="InterPro" id="IPR035706">
    <property type="entry name" value="AAA_9"/>
</dbReference>
<dbReference type="Gene3D" id="1.10.8.720">
    <property type="entry name" value="Region D6 of dynein motor"/>
    <property type="match status" value="1"/>
</dbReference>
<feature type="coiled-coil region" evidence="16">
    <location>
        <begin position="754"/>
        <end position="781"/>
    </location>
</feature>
<keyword evidence="13" id="KW-0505">Motor protein</keyword>
<reference evidence="21" key="2">
    <citation type="submission" date="2012-11" db="EMBL/GenBank/DDBJ databases">
        <authorList>
            <person name="Kuo A."/>
            <person name="Curtis B.A."/>
            <person name="Tanifuji G."/>
            <person name="Burki F."/>
            <person name="Gruber A."/>
            <person name="Irimia M."/>
            <person name="Maruyama S."/>
            <person name="Arias M.C."/>
            <person name="Ball S.G."/>
            <person name="Gile G.H."/>
            <person name="Hirakawa Y."/>
            <person name="Hopkins J.F."/>
            <person name="Rensing S.A."/>
            <person name="Schmutz J."/>
            <person name="Symeonidi A."/>
            <person name="Elias M."/>
            <person name="Eveleigh R.J."/>
            <person name="Herman E.K."/>
            <person name="Klute M.J."/>
            <person name="Nakayama T."/>
            <person name="Obornik M."/>
            <person name="Reyes-Prieto A."/>
            <person name="Armbrust E.V."/>
            <person name="Aves S.J."/>
            <person name="Beiko R.G."/>
            <person name="Coutinho P."/>
            <person name="Dacks J.B."/>
            <person name="Durnford D.G."/>
            <person name="Fast N.M."/>
            <person name="Green B.R."/>
            <person name="Grisdale C."/>
            <person name="Hempe F."/>
            <person name="Henrissat B."/>
            <person name="Hoppner M.P."/>
            <person name="Ishida K.-I."/>
            <person name="Kim E."/>
            <person name="Koreny L."/>
            <person name="Kroth P.G."/>
            <person name="Liu Y."/>
            <person name="Malik S.-B."/>
            <person name="Maier U.G."/>
            <person name="McRose D."/>
            <person name="Mock T."/>
            <person name="Neilson J.A."/>
            <person name="Onodera N.T."/>
            <person name="Poole A.M."/>
            <person name="Pritham E.J."/>
            <person name="Richards T.A."/>
            <person name="Rocap G."/>
            <person name="Roy S.W."/>
            <person name="Sarai C."/>
            <person name="Schaack S."/>
            <person name="Shirato S."/>
            <person name="Slamovits C.H."/>
            <person name="Spencer D.F."/>
            <person name="Suzuki S."/>
            <person name="Worden A.Z."/>
            <person name="Zauner S."/>
            <person name="Barry K."/>
            <person name="Bell C."/>
            <person name="Bharti A.K."/>
            <person name="Crow J.A."/>
            <person name="Grimwood J."/>
            <person name="Kramer R."/>
            <person name="Lindquist E."/>
            <person name="Lucas S."/>
            <person name="Salamov A."/>
            <person name="McFadden G.I."/>
            <person name="Lane C.E."/>
            <person name="Keeling P.J."/>
            <person name="Gray M.W."/>
            <person name="Grigoriev I.V."/>
            <person name="Archibald J.M."/>
        </authorList>
    </citation>
    <scope>NUCLEOTIDE SEQUENCE</scope>
    <source>
        <strain evidence="21">CCMP2712</strain>
    </source>
</reference>
<dbReference type="eggNOG" id="KOG3595">
    <property type="taxonomic scope" value="Eukaryota"/>
</dbReference>
<dbReference type="EnsemblProtists" id="EKX47616">
    <property type="protein sequence ID" value="EKX47616"/>
    <property type="gene ID" value="GUITHDRAFT_106603"/>
</dbReference>
<dbReference type="Pfam" id="PF18198">
    <property type="entry name" value="AAA_lid_11"/>
    <property type="match status" value="1"/>
</dbReference>
<dbReference type="GO" id="GO:0031514">
    <property type="term" value="C:motile cilium"/>
    <property type="evidence" value="ECO:0007669"/>
    <property type="project" value="UniProtKB-SubCell"/>
</dbReference>
<dbReference type="FunFam" id="3.40.50.300:FF:001145">
    <property type="entry name" value="Putative dynein heavy chain"/>
    <property type="match status" value="1"/>
</dbReference>
<evidence type="ECO:0000313" key="20">
    <source>
        <dbReference type="EnsemblProtists" id="EKX47616"/>
    </source>
</evidence>
<dbReference type="Proteomes" id="UP000011087">
    <property type="component" value="Unassembled WGS sequence"/>
</dbReference>
<evidence type="ECO:0000256" key="9">
    <source>
        <dbReference type="ARBA" id="ARBA00022846"/>
    </source>
</evidence>
<dbReference type="SUPFAM" id="SSF52540">
    <property type="entry name" value="P-loop containing nucleoside triphosphate hydrolases"/>
    <property type="match status" value="4"/>
</dbReference>
<proteinExistence type="inferred from homology"/>
<dbReference type="GO" id="GO:0005524">
    <property type="term" value="F:ATP binding"/>
    <property type="evidence" value="ECO:0007669"/>
    <property type="project" value="UniProtKB-KW"/>
</dbReference>
<dbReference type="GO" id="GO:0005930">
    <property type="term" value="C:axoneme"/>
    <property type="evidence" value="ECO:0007669"/>
    <property type="project" value="UniProtKB-SubCell"/>
</dbReference>
<keyword evidence="7" id="KW-0547">Nucleotide-binding</keyword>
<dbReference type="InterPro" id="IPR041589">
    <property type="entry name" value="DNAH3_AAA_lid_1"/>
</dbReference>
<dbReference type="Pfam" id="PF17857">
    <property type="entry name" value="AAA_lid_1"/>
    <property type="match status" value="1"/>
</dbReference>
<keyword evidence="5" id="KW-0963">Cytoplasm</keyword>
<dbReference type="Gene3D" id="1.20.1270.280">
    <property type="match status" value="1"/>
</dbReference>
<feature type="region of interest" description="Disordered" evidence="17">
    <location>
        <begin position="36"/>
        <end position="132"/>
    </location>
</feature>
<dbReference type="InterPro" id="IPR026983">
    <property type="entry name" value="DHC"/>
</dbReference>
<evidence type="ECO:0000313" key="19">
    <source>
        <dbReference type="EMBL" id="EKX47616.1"/>
    </source>
</evidence>
<dbReference type="InterPro" id="IPR042228">
    <property type="entry name" value="Dynein_linker_3"/>
</dbReference>
<dbReference type="InterPro" id="IPR042222">
    <property type="entry name" value="Dynein_2_N"/>
</dbReference>
<dbReference type="InterPro" id="IPR043160">
    <property type="entry name" value="Dynein_C_barrel"/>
</dbReference>
<keyword evidence="12" id="KW-0969">Cilium</keyword>
<dbReference type="FunFam" id="3.40.50.300:FF:002141">
    <property type="entry name" value="Dynein heavy chain"/>
    <property type="match status" value="1"/>
</dbReference>
<dbReference type="SMART" id="SM00382">
    <property type="entry name" value="AAA"/>
    <property type="match status" value="4"/>
</dbReference>
<dbReference type="FunFam" id="1.10.8.720:FF:000001">
    <property type="entry name" value="dynein heavy chain 7, axonemal"/>
    <property type="match status" value="1"/>
</dbReference>
<dbReference type="Gene3D" id="3.20.180.20">
    <property type="entry name" value="Dynein heavy chain, N-terminal domain 2"/>
    <property type="match status" value="1"/>
</dbReference>
<feature type="domain" description="AAA+ ATPase" evidence="18">
    <location>
        <begin position="1483"/>
        <end position="1622"/>
    </location>
</feature>
<dbReference type="InterPro" id="IPR024317">
    <property type="entry name" value="Dynein_heavy_chain_D4_dom"/>
</dbReference>
<dbReference type="InterPro" id="IPR003593">
    <property type="entry name" value="AAA+_ATPase"/>
</dbReference>
<sequence length="4174" mass="472211">MEGEEEEEYPSIQGNVRETLNTKLYLTAKNSSALRVTQKKSTSLLRPLGSASPNGNVKGAGGHSVGGNGHTHRSPTFRVDSLLPQELKIARHDNRNGKSIGENGSDADDAMSSRESHKENGKAENGIDMPGKNVSFDFQALDNADSKSMLERAEKFSKSAASEIESTTDSDTKLKPKKALTQDEARDLLRLMKRLSRNPESQEFVYLRPYLPDENMPPAERFTPLNPYHLEVVQHSEIDPSNYFTMSAHGVTQFLHGKPSFTELSRWRKEYQIFMAIRKINVFRKYRVWKSYKVWKDVVHYGKMHIHQGLLTKNLFWMDDKFRNAILEIRLNCEELKTSDLHSFQPSHLYRLDEFYSDQQSQRETFLKQLLVFWDTNVSCAAKACTSTLDALEAKLLGSAQTVGPQQGAIQKVTGIQKDDSQNYRYTIKASKRVEHQRLYHLLRLCDYVIFNSLYSIVIGTLDFLLEKFAPTATMAISFSDGKNDGFDRPIDASSARQGSDGFSFERARSGSFLNRSMEEDEETQLQSIFVTEVIMEKDKLFFVPSVEDFEDQIDAIIDDYVATVSSKVRLLGHEELIEYTSLYDPDSDISDSATVADIILNDEGFQKRVQQLRKTITSSFEKAEKCRLSLEPFREMAMRNLEVDSDELKDKYESGEIALNGFKTQLVLYKGQIDDVKKLSDWEDFGILRVDTRKLKDALAPAPAEALGKVESLLPELALEKQKVIMERVGGANAKLSKKPATVAEFVSLLAFVETEMEAKEELEAQFADLQKHYELMEAEQVFIPDMIKAEYAILVPEYAQMQSSLEMAESTREEDIAQWNAVLDKEIKEFGERIKDMKMQAENPQILEDSPNPEIILEVADNLREQVRELENWAKEAQKFQGVFGANLVRYPELDDLVSDVQLKKSMWEAMVEVSTITEQWKEKLLEDLNIKELESIVQKWFKAASRAERELPANPVAPKLKSLVQVYKDLVPSCSDLRNPALQARHWEKIDAVVGRHIERDPEQWEEPLTLGLLLSYGVMEHQEQIQKISTEATQEGVLESMLGKLQEQWRNAEFTLNNFKESKDVFILGGVDEIQALLDESMVTIGTIMASRYVGGIRSEVEKMETNVRMMQDTLDEWLGVQKNWMYLEPIFSAPDIQRQLPLEAKQFLDIDKGFKGIMKKTNENPNCMRAGTQPGLADHFKKWNEALDKIQKSLEEYLEFKRMAFPRFYFLSNDELLEILAQTRNVQAVQPHMMKCFDAIKKLDFGGEHENSPVRTKDETSVDIYGMISSEGEYVTLGKNLKARGEVEHWLSSVEKAMVTQLRILCKEALDDFEGRDRHQWVFDHAGQLLINVSQITWARGAESALDGELVPGDAKKGISTWFDQNVVWLSELCRLVRGDLTKLQRGSLVALITIDVHNRDIIEYLINDGTQSKTDFSWQMRIRYYWNPSIGTFGDLEIFQVTARFLCAYEYLGASFRLVITPLSDRCYMTLTGALELKLGGAPAGPAGTGKTETTKDLAKALSRQCVVFNCGDNLDYKFMGKFFKGLAQCGAWACFDEFNRINVEVLSVVAQQIITIQIALRQQVTEFEFEGLTIKLVDTFGVFITMNPGYAGRTELPDNLKALFRPMSMMVPDYSLIAEISLFAEGFETSRPLSKKMTKLYKLASEQVSSQPHYDFGMRAVKSVLVMAGAGKRANPDLPENITLIRAMCDSNIPKFLKDDVILFNAIVEDLFPGVEVPKQDTGDLYARIVQCLNMQSFVVNEDVMTKAIQLYEVLGIRFGVMVVGPTGGGKTTLSRALAEAMTQLRNAGHADSAFQVTHTFCFNPKSISMGELYGNYNLLTNEWTDGLGSTIIRTANSDTSDDKKFIVFDGPIDAIWIENMNTVLDDNRTLCLPNGERIKLNGNTLRMLFEVEDCAVASPATVSRLGVVWVPPEGLGCLAFIRMWVEVYLPPKLPKEHKTLIAGMLEEHVPAAILTVRRDCREGGISSVDNNLATSLCRMFQTLFIPSRKFIDSPNGEDLDFEMPGLADLLKRWFLFSLVWSIGGNLDSESKEIFSEWVRDSLSSIARFPNSGNVYDYCVDPETKEFRPWEEVAPKFVYQKDKPYSDILVPTKDTVRYSYMLEAFISVGRGSLFVGESGTGKSVIVVDALYSLAVPGKFLGREMEGNLIPFTINFSAQTSSPRTQEMLELRFEKKRKGVVGAPVNKKLICFVDDVNMPAREEYGAQPPVELLRQVTDTLEYYRPLGGLYDRKKFNWNDIVDMVLVAACGPPGGGRNVVTNRFFRHFSMLSISPPSRSVLFVIFFSILDGHLAMFPADVKALAKTTVDASIDIYERISSEMLPTPAKSHYTFNLRDLSKVFQGILSLKVQHCPDSRTFLRLWCHENQRVFQDRLIDHQDKNVFQRWLHEMLKKKFSVDWDYTETFEKAPILFGDFLKMGVAPEDRHYEPIQDPKKLDKLMEAYLEEYNLSTPKTMNLVFFMDAIEHISRLARILRSPRGNAMLVGLGGSGKQSLTRLAAFMSDYKCISIELTRGYGNNEFREDLKKLFIVAGVERNQVVFLFTDSQIVNEGFVEDINSILNAGDVPNLFPPDEKDRIINDVREYAAALGRPLSKDSVYQTFISSVQANLHCVLCMSPVGEAFRTRCRMFPSLINCTTIDWYLPWPQEALLDVAKRFLLGLENVDLEVKTSLCTMCTVIHQSVEASSDRFWEELRRKFYISPKSYLDLIEMYLKLLGEKRSELSEKRDRFKNGLDKMVEVGLVIEQSKKDLAELAPILVEKSKATEELLAVVTKDKASAAEVEKVVAAETLEVEAQATEVKMVQEDAQKDLDEALPALDAAVSALNSLTKGDITEVKSFAKPPALVQTTMEAVCALLGMKTDWDTAKRVLGQSDFMDLLLNYDKDNMDPKRVKVLTKYTAMPDFTPETVGKVSKAAKGLCMWCRAMEVYNRVAKEVEPKKAKLAAANATLAKAMSALKEKQDALKQVQDKVMSLEEQLDQAMVDKKSLADQAALCEARLGRAGKLTDALGSEQVSWTEQVGVLNTQLKLLVGDVFLGAACVAYYGPLTGGYRKEIVAQWMEACKSGGIPISPSFSLVNTLSKAVEVREWNINGLPTDEVSIDNGVLVKIGQRWPLMIDPQMQANRWIKNMEERNGLRLIKLTDPNFLRTLESSIRVGNPVMLEDLGEELDPALEPILLKQLFRQGSRILIRVGEQDVDYDPAFKFYMTTKMSNPHYLPDVCIKATLINFVITLDGLEDQLLGDVVRKERPDLEAMKDKLVVSMASDKKQLSDLQDKVLKLLKESEGMILDNEPLINTLQQSKFTTSMIVKRVADATETDEQISTAREGYRSVATRGSLIYFVVADLAEIDPMYQYSLEYFKRLYNYCIEVSQKNDNLEKRLEILIAFITDFMYKNVCRGLFEKHKLIFSFLICTSIQRNLGHISSGEWNFILRGAPPAEAKVKNPDPTFVSSPQWEAILGLEAQMPHLFEGFVGSVTDSVKQWKQWAGTAMPQDAPLPEPWQGKLNSFQKMIVLKIFREEKLVFATSKYVEEKMGRSFTESPPIMLAEIFPDTDYRTPVIFVLSVGSDPTGALIKFAEEKNYLNRLQSISLGQGQGPVAEKVIAQSTKKGDWVCLMNCHLATSWMGALEKIVEDFAHGVGDENFRLWLTSMPSKSFPVSVLQNGIKLTNEPPKGLRANLIGTFTMLAEEWEVCGDERGGRDARYWKKLLVGLSFFHAVVQERRKYGALGWNIRYEFNTSDILCAKDVLKMFTRNFEEMPWEALTYVTGHVNYGGRVTDDIDRRCLMCILARYYTKNVVDDDEYKFSESGTYFSPKVGSHDALMDYLRSLPMIDNPEVFGMHANANITFQLQETRSIFDTVLSIQPRVSGGHGEGKSPEEMVDEMCSSTLSSLPPDFPHDSPGFSAQDHAAGLFTKLPNGAYRSLDTVLLQELDKFNRLIRAMRISLADLQKAIKGIVVMSAELEMMFTSFQNNQVPSLWSKVAYPSLKPLGSWLKDFHRRINFFKSWLVKGQPNSFWLPGFYYPQGFMTGALQTHARRYQLPIDTLNFGFTVKSMESVDDVADPPEDGIYIEGLFLEAARWDRRTKKLKPSNMGEMMSLVPIIHFNPVQDYTPPAEDYECPLYKTNVRAGVLNTTGQSTNYILSISLPTDEPPDVWVLMGTAMVTMTND</sequence>
<dbReference type="Pfam" id="PF12780">
    <property type="entry name" value="AAA_8"/>
    <property type="match status" value="1"/>
</dbReference>
<keyword evidence="6" id="KW-0493">Microtubule</keyword>
<evidence type="ECO:0000256" key="5">
    <source>
        <dbReference type="ARBA" id="ARBA00022490"/>
    </source>
</evidence>
<feature type="coiled-coil region" evidence="16">
    <location>
        <begin position="2948"/>
        <end position="2996"/>
    </location>
</feature>
<evidence type="ECO:0000256" key="17">
    <source>
        <dbReference type="SAM" id="MobiDB-lite"/>
    </source>
</evidence>
<evidence type="ECO:0000256" key="6">
    <source>
        <dbReference type="ARBA" id="ARBA00022701"/>
    </source>
</evidence>
<dbReference type="InterPro" id="IPR042219">
    <property type="entry name" value="AAA_lid_11_sf"/>
</dbReference>
<evidence type="ECO:0000256" key="16">
    <source>
        <dbReference type="SAM" id="Coils"/>
    </source>
</evidence>
<keyword evidence="15" id="KW-0966">Cell projection</keyword>
<reference evidence="20" key="3">
    <citation type="submission" date="2016-03" db="UniProtKB">
        <authorList>
            <consortium name="EnsemblProtists"/>
        </authorList>
    </citation>
    <scope>IDENTIFICATION</scope>
</reference>
<dbReference type="InterPro" id="IPR043157">
    <property type="entry name" value="Dynein_AAA1S"/>
</dbReference>
<evidence type="ECO:0000256" key="8">
    <source>
        <dbReference type="ARBA" id="ARBA00022840"/>
    </source>
</evidence>
<dbReference type="Gene3D" id="1.20.58.1120">
    <property type="match status" value="1"/>
</dbReference>
<dbReference type="FunFam" id="1.20.140.100:FF:000004">
    <property type="entry name" value="Dynein axonemal heavy chain 6"/>
    <property type="match status" value="1"/>
</dbReference>
<keyword evidence="21" id="KW-1185">Reference proteome</keyword>
<reference evidence="19 21" key="1">
    <citation type="journal article" date="2012" name="Nature">
        <title>Algal genomes reveal evolutionary mosaicism and the fate of nucleomorphs.</title>
        <authorList>
            <consortium name="DOE Joint Genome Institute"/>
            <person name="Curtis B.A."/>
            <person name="Tanifuji G."/>
            <person name="Burki F."/>
            <person name="Gruber A."/>
            <person name="Irimia M."/>
            <person name="Maruyama S."/>
            <person name="Arias M.C."/>
            <person name="Ball S.G."/>
            <person name="Gile G.H."/>
            <person name="Hirakawa Y."/>
            <person name="Hopkins J.F."/>
            <person name="Kuo A."/>
            <person name="Rensing S.A."/>
            <person name="Schmutz J."/>
            <person name="Symeonidi A."/>
            <person name="Elias M."/>
            <person name="Eveleigh R.J."/>
            <person name="Herman E.K."/>
            <person name="Klute M.J."/>
            <person name="Nakayama T."/>
            <person name="Obornik M."/>
            <person name="Reyes-Prieto A."/>
            <person name="Armbrust E.V."/>
            <person name="Aves S.J."/>
            <person name="Beiko R.G."/>
            <person name="Coutinho P."/>
            <person name="Dacks J.B."/>
            <person name="Durnford D.G."/>
            <person name="Fast N.M."/>
            <person name="Green B.R."/>
            <person name="Grisdale C.J."/>
            <person name="Hempel F."/>
            <person name="Henrissat B."/>
            <person name="Hoppner M.P."/>
            <person name="Ishida K."/>
            <person name="Kim E."/>
            <person name="Koreny L."/>
            <person name="Kroth P.G."/>
            <person name="Liu Y."/>
            <person name="Malik S.B."/>
            <person name="Maier U.G."/>
            <person name="McRose D."/>
            <person name="Mock T."/>
            <person name="Neilson J.A."/>
            <person name="Onodera N.T."/>
            <person name="Poole A.M."/>
            <person name="Pritham E.J."/>
            <person name="Richards T.A."/>
            <person name="Rocap G."/>
            <person name="Roy S.W."/>
            <person name="Sarai C."/>
            <person name="Schaack S."/>
            <person name="Shirato S."/>
            <person name="Slamovits C.H."/>
            <person name="Spencer D.F."/>
            <person name="Suzuki S."/>
            <person name="Worden A.Z."/>
            <person name="Zauner S."/>
            <person name="Barry K."/>
            <person name="Bell C."/>
            <person name="Bharti A.K."/>
            <person name="Crow J.A."/>
            <person name="Grimwood J."/>
            <person name="Kramer R."/>
            <person name="Lindquist E."/>
            <person name="Lucas S."/>
            <person name="Salamov A."/>
            <person name="McFadden G.I."/>
            <person name="Lane C.E."/>
            <person name="Keeling P.J."/>
            <person name="Gray M.W."/>
            <person name="Grigoriev I.V."/>
            <person name="Archibald J.M."/>
        </authorList>
    </citation>
    <scope>NUCLEOTIDE SEQUENCE</scope>
    <source>
        <strain evidence="19 21">CCMP2712</strain>
    </source>
</reference>
<evidence type="ECO:0000256" key="3">
    <source>
        <dbReference type="ARBA" id="ARBA00004430"/>
    </source>
</evidence>
<keyword evidence="10" id="KW-0243">Dynein</keyword>
<dbReference type="InterPro" id="IPR041466">
    <property type="entry name" value="Dynein_AAA5_ext"/>
</dbReference>
<keyword evidence="8" id="KW-0067">ATP-binding</keyword>
<dbReference type="InterPro" id="IPR041658">
    <property type="entry name" value="AAA_lid_11"/>
</dbReference>
<organism evidence="19">
    <name type="scientific">Guillardia theta (strain CCMP2712)</name>
    <name type="common">Cryptophyte</name>
    <dbReference type="NCBI Taxonomy" id="905079"/>
    <lineage>
        <taxon>Eukaryota</taxon>
        <taxon>Cryptophyceae</taxon>
        <taxon>Pyrenomonadales</taxon>
        <taxon>Geminigeraceae</taxon>
        <taxon>Guillardia</taxon>
    </lineage>
</organism>
<feature type="compositionally biased region" description="Gly residues" evidence="17">
    <location>
        <begin position="58"/>
        <end position="69"/>
    </location>
</feature>
<dbReference type="InterPro" id="IPR024743">
    <property type="entry name" value="Dynein_HC_stalk"/>
</dbReference>
<dbReference type="InterPro" id="IPR035699">
    <property type="entry name" value="AAA_6"/>
</dbReference>
<keyword evidence="11 16" id="KW-0175">Coiled coil</keyword>
<dbReference type="Gene3D" id="6.10.140.1060">
    <property type="match status" value="1"/>
</dbReference>
<evidence type="ECO:0000256" key="4">
    <source>
        <dbReference type="ARBA" id="ARBA00008887"/>
    </source>
</evidence>
<dbReference type="InterPro" id="IPR004273">
    <property type="entry name" value="Dynein_heavy_D6_P-loop"/>
</dbReference>
<dbReference type="Pfam" id="PF12775">
    <property type="entry name" value="AAA_7"/>
    <property type="match status" value="1"/>
</dbReference>
<dbReference type="FunFam" id="3.10.490.20:FF:000005">
    <property type="entry name" value="Dynein axonemal heavy chain 6"/>
    <property type="match status" value="1"/>
</dbReference>
<dbReference type="Gene3D" id="1.10.287.2620">
    <property type="match status" value="1"/>
</dbReference>
<dbReference type="PaxDb" id="55529-EKX47616"/>
<dbReference type="Gene3D" id="1.20.140.100">
    <property type="entry name" value="Dynein heavy chain, N-terminal domain 2"/>
    <property type="match status" value="1"/>
</dbReference>
<dbReference type="Pfam" id="PF17852">
    <property type="entry name" value="Dynein_AAA_lid"/>
    <property type="match status" value="1"/>
</dbReference>
<dbReference type="GO" id="GO:0005874">
    <property type="term" value="C:microtubule"/>
    <property type="evidence" value="ECO:0007669"/>
    <property type="project" value="UniProtKB-KW"/>
</dbReference>
<dbReference type="Pfam" id="PF03028">
    <property type="entry name" value="Dynein_heavy"/>
    <property type="match status" value="1"/>
</dbReference>
<dbReference type="OMA" id="VESFDWQ"/>
<dbReference type="InterPro" id="IPR013602">
    <property type="entry name" value="Dynein_heavy_linker"/>
</dbReference>
<evidence type="ECO:0000256" key="13">
    <source>
        <dbReference type="ARBA" id="ARBA00023175"/>
    </source>
</evidence>
<accession>L1JGJ0</accession>
<dbReference type="Gene3D" id="1.20.920.20">
    <property type="match status" value="1"/>
</dbReference>
<dbReference type="InterPro" id="IPR027417">
    <property type="entry name" value="P-loop_NTPase"/>
</dbReference>
<evidence type="ECO:0000256" key="1">
    <source>
        <dbReference type="ARBA" id="ARBA00004229"/>
    </source>
</evidence>
<dbReference type="InterPro" id="IPR041228">
    <property type="entry name" value="Dynein_C"/>
</dbReference>
<feature type="domain" description="AAA+ ATPase" evidence="18">
    <location>
        <begin position="1764"/>
        <end position="1923"/>
    </location>
</feature>
<evidence type="ECO:0000256" key="14">
    <source>
        <dbReference type="ARBA" id="ARBA00023212"/>
    </source>
</evidence>
<dbReference type="Gene3D" id="3.10.490.20">
    <property type="match status" value="1"/>
</dbReference>
<dbReference type="FunFam" id="3.40.50.300:FF:000063">
    <property type="entry name" value="dynein heavy chain 6, axonemal"/>
    <property type="match status" value="1"/>
</dbReference>
<dbReference type="GO" id="GO:0003341">
    <property type="term" value="P:cilium movement"/>
    <property type="evidence" value="ECO:0007669"/>
    <property type="project" value="UniProtKB-ARBA"/>
</dbReference>
<dbReference type="KEGG" id="gtt:GUITHDRAFT_106603"/>
<dbReference type="Gene3D" id="1.10.8.1220">
    <property type="match status" value="1"/>
</dbReference>
<dbReference type="GO" id="GO:0009507">
    <property type="term" value="C:chloroplast"/>
    <property type="evidence" value="ECO:0007669"/>
    <property type="project" value="UniProtKB-SubCell"/>
</dbReference>
<dbReference type="Pfam" id="PF18199">
    <property type="entry name" value="Dynein_C"/>
    <property type="match status" value="1"/>
</dbReference>
<dbReference type="FunFam" id="1.20.920.20:FF:000001">
    <property type="entry name" value="dynein heavy chain 2, axonemal"/>
    <property type="match status" value="1"/>
</dbReference>
<dbReference type="GO" id="GO:0045505">
    <property type="term" value="F:dynein intermediate chain binding"/>
    <property type="evidence" value="ECO:0007669"/>
    <property type="project" value="InterPro"/>
</dbReference>
<feature type="domain" description="AAA+ ATPase" evidence="18">
    <location>
        <begin position="2115"/>
        <end position="2279"/>
    </location>
</feature>
<gene>
    <name evidence="19" type="ORF">GUITHDRAFT_106603</name>
</gene>
<evidence type="ECO:0000256" key="10">
    <source>
        <dbReference type="ARBA" id="ARBA00023017"/>
    </source>
</evidence>
<dbReference type="PANTHER" id="PTHR22878">
    <property type="entry name" value="DYNEIN HEAVY CHAIN 6, AXONEMAL-LIKE-RELATED"/>
    <property type="match status" value="1"/>
</dbReference>
<dbReference type="OrthoDB" id="537704at2759"/>
<dbReference type="FunFam" id="3.20.180.20:FF:000003">
    <property type="entry name" value="Dynein heavy chain 12, axonemal"/>
    <property type="match status" value="1"/>
</dbReference>
<dbReference type="GeneID" id="17304360"/>
<dbReference type="RefSeq" id="XP_005834596.1">
    <property type="nucleotide sequence ID" value="XM_005834539.1"/>
</dbReference>
<dbReference type="Pfam" id="PF12774">
    <property type="entry name" value="AAA_6"/>
    <property type="match status" value="1"/>
</dbReference>
<dbReference type="FunFam" id="1.20.920.30:FF:000005">
    <property type="entry name" value="Dynein, axonemal, heavy chain 2"/>
    <property type="match status" value="1"/>
</dbReference>
<dbReference type="Pfam" id="PF08393">
    <property type="entry name" value="DHC_N2"/>
    <property type="match status" value="1"/>
</dbReference>
<feature type="compositionally biased region" description="Basic and acidic residues" evidence="17">
    <location>
        <begin position="111"/>
        <end position="122"/>
    </location>
</feature>
<dbReference type="Pfam" id="PF12777">
    <property type="entry name" value="MT"/>
    <property type="match status" value="1"/>
</dbReference>
<dbReference type="GO" id="GO:0008569">
    <property type="term" value="F:minus-end-directed microtubule motor activity"/>
    <property type="evidence" value="ECO:0007669"/>
    <property type="project" value="InterPro"/>
</dbReference>
<feature type="region of interest" description="Disordered" evidence="17">
    <location>
        <begin position="158"/>
        <end position="177"/>
    </location>
</feature>
<dbReference type="PANTHER" id="PTHR22878:SF68">
    <property type="entry name" value="DYNEIN HEAVY CHAIN 6, AXONEMAL-LIKE"/>
    <property type="match status" value="1"/>
</dbReference>
<evidence type="ECO:0000256" key="7">
    <source>
        <dbReference type="ARBA" id="ARBA00022741"/>
    </source>
</evidence>
<comment type="subcellular location">
    <subcellularLocation>
        <location evidence="2">Cell projection</location>
        <location evidence="2">Cilium</location>
        <location evidence="2">Flagellum</location>
    </subcellularLocation>
    <subcellularLocation>
        <location evidence="3">Cytoplasm</location>
        <location evidence="3">Cytoskeleton</location>
        <location evidence="3">Cilium axoneme</location>
    </subcellularLocation>
    <subcellularLocation>
        <location evidence="1">Plastid</location>
        <location evidence="1">Chloroplast</location>
    </subcellularLocation>
</comment>
<dbReference type="Gene3D" id="3.40.50.300">
    <property type="entry name" value="P-loop containing nucleotide triphosphate hydrolases"/>
    <property type="match status" value="5"/>
</dbReference>
<dbReference type="FunFam" id="1.20.1270.280:FF:000001">
    <property type="entry name" value="dynein heavy chain 7, axonemal"/>
    <property type="match status" value="1"/>
</dbReference>
<dbReference type="Gene3D" id="1.10.472.130">
    <property type="match status" value="1"/>
</dbReference>
<dbReference type="FunFam" id="1.10.8.1220:FF:000001">
    <property type="entry name" value="Dynein axonemal heavy chain 5"/>
    <property type="match status" value="1"/>
</dbReference>
<evidence type="ECO:0000313" key="21">
    <source>
        <dbReference type="Proteomes" id="UP000011087"/>
    </source>
</evidence>
<protein>
    <recommendedName>
        <fullName evidence="18">AAA+ ATPase domain-containing protein</fullName>
    </recommendedName>
</protein>
<evidence type="ECO:0000256" key="2">
    <source>
        <dbReference type="ARBA" id="ARBA00004230"/>
    </source>
</evidence>
<dbReference type="EMBL" id="JH992989">
    <property type="protein sequence ID" value="EKX47616.1"/>
    <property type="molecule type" value="Genomic_DNA"/>
</dbReference>
<dbReference type="FunFam" id="1.10.8.710:FF:000004">
    <property type="entry name" value="Dynein axonemal heavy chain 6"/>
    <property type="match status" value="1"/>
</dbReference>
<evidence type="ECO:0000256" key="12">
    <source>
        <dbReference type="ARBA" id="ARBA00023069"/>
    </source>
</evidence>
<dbReference type="Gene3D" id="1.20.920.30">
    <property type="match status" value="1"/>
</dbReference>
<dbReference type="FunFam" id="3.40.50.300:FF:000362">
    <property type="entry name" value="Dynein, axonemal, heavy chain 6"/>
    <property type="match status" value="1"/>
</dbReference>
<name>L1JGJ0_GUITC</name>
<evidence type="ECO:0000256" key="11">
    <source>
        <dbReference type="ARBA" id="ARBA00023054"/>
    </source>
</evidence>
<keyword evidence="9" id="KW-0282">Flagellum</keyword>
<dbReference type="Pfam" id="PF12781">
    <property type="entry name" value="AAA_9"/>
    <property type="match status" value="1"/>
</dbReference>
<evidence type="ECO:0000259" key="18">
    <source>
        <dbReference type="SMART" id="SM00382"/>
    </source>
</evidence>
<feature type="domain" description="AAA+ ATPase" evidence="18">
    <location>
        <begin position="2483"/>
        <end position="2640"/>
    </location>
</feature>
<evidence type="ECO:0000256" key="15">
    <source>
        <dbReference type="ARBA" id="ARBA00023273"/>
    </source>
</evidence>
<dbReference type="HOGENOM" id="CLU_000038_0_3_1"/>
<dbReference type="GO" id="GO:0051959">
    <property type="term" value="F:dynein light intermediate chain binding"/>
    <property type="evidence" value="ECO:0007669"/>
    <property type="project" value="InterPro"/>
</dbReference>
<dbReference type="Gene3D" id="1.10.8.710">
    <property type="match status" value="1"/>
</dbReference>
<keyword evidence="14" id="KW-0206">Cytoskeleton</keyword>